<dbReference type="InterPro" id="IPR007331">
    <property type="entry name" value="Htaa"/>
</dbReference>
<keyword evidence="1" id="KW-0732">Signal</keyword>
<protein>
    <recommendedName>
        <fullName evidence="2">Htaa domain-containing protein</fullName>
    </recommendedName>
</protein>
<accession>F1YKC3</accession>
<reference evidence="3 4" key="1">
    <citation type="journal article" date="2011" name="J. Bacteriol.">
        <title>Draft Genome Sequence of Gordonia neofelifaecis NRRL B-59395, a Cholesterol-Degrading Actinomycete.</title>
        <authorList>
            <person name="Ge F."/>
            <person name="Li W."/>
            <person name="Chen G."/>
            <person name="Liu Y."/>
            <person name="Zhang G."/>
            <person name="Yong B."/>
            <person name="Wang Q."/>
            <person name="Wang N."/>
            <person name="Huang Z."/>
            <person name="Li W."/>
            <person name="Wang J."/>
            <person name="Wu C."/>
            <person name="Xie Q."/>
            <person name="Liu G."/>
        </authorList>
    </citation>
    <scope>NUCLEOTIDE SEQUENCE [LARGE SCALE GENOMIC DNA]</scope>
    <source>
        <strain evidence="3 4">NRRL B-59395</strain>
    </source>
</reference>
<gene>
    <name evidence="3" type="ORF">SCNU_11390</name>
</gene>
<name>F1YKC3_9ACTN</name>
<dbReference type="Proteomes" id="UP000035065">
    <property type="component" value="Unassembled WGS sequence"/>
</dbReference>
<comment type="caution">
    <text evidence="3">The sequence shown here is derived from an EMBL/GenBank/DDBJ whole genome shotgun (WGS) entry which is preliminary data.</text>
</comment>
<sequence>MLLRLVSVLVAGMTAAALTATSVPTAAAASWKPAIEVFLADGVTPVAGTVLRPGDRVVVKGSGFDPASNTAGLPVPVPPGVPHGTFITFGAFAPKWQPSKGAPESSRTTVRAQTKWALSPGALNRVPDAPFDMRRTVRQQWVPLSRTGEFTARITLATPKDVRADGRWGIYTFGAADAVNAAQELAVPLNYSTQPGPNTPKPAPRNLVWPYSPNFADTVRTTTAGALSGSEGAGVDDAGRMSFALIANTVRDGNGELRYRGTVVAATKFHLLEIALADPIIRIDGNRAVLSLRTSTTDMNGDDALRRVDIADLDLTRAEVDRLSRSEDVAGIATQFRSGISPAALAALSLGAASPITLRF</sequence>
<dbReference type="STRING" id="644548.SCNU_11390"/>
<dbReference type="AlphaFoldDB" id="F1YKC3"/>
<dbReference type="EMBL" id="AEUD01000009">
    <property type="protein sequence ID" value="EGD54809.1"/>
    <property type="molecule type" value="Genomic_DNA"/>
</dbReference>
<dbReference type="eggNOG" id="ENOG5030J89">
    <property type="taxonomic scope" value="Bacteria"/>
</dbReference>
<keyword evidence="4" id="KW-1185">Reference proteome</keyword>
<feature type="signal peptide" evidence="1">
    <location>
        <begin position="1"/>
        <end position="19"/>
    </location>
</feature>
<feature type="domain" description="Htaa" evidence="2">
    <location>
        <begin position="216"/>
        <end position="334"/>
    </location>
</feature>
<feature type="chain" id="PRO_5038987286" description="Htaa domain-containing protein" evidence="1">
    <location>
        <begin position="20"/>
        <end position="360"/>
    </location>
</feature>
<organism evidence="3 4">
    <name type="scientific">Gordonia neofelifaecis NRRL B-59395</name>
    <dbReference type="NCBI Taxonomy" id="644548"/>
    <lineage>
        <taxon>Bacteria</taxon>
        <taxon>Bacillati</taxon>
        <taxon>Actinomycetota</taxon>
        <taxon>Actinomycetes</taxon>
        <taxon>Mycobacteriales</taxon>
        <taxon>Gordoniaceae</taxon>
        <taxon>Gordonia</taxon>
    </lineage>
</organism>
<evidence type="ECO:0000259" key="2">
    <source>
        <dbReference type="Pfam" id="PF04213"/>
    </source>
</evidence>
<evidence type="ECO:0000256" key="1">
    <source>
        <dbReference type="SAM" id="SignalP"/>
    </source>
</evidence>
<proteinExistence type="predicted"/>
<evidence type="ECO:0000313" key="3">
    <source>
        <dbReference type="EMBL" id="EGD54809.1"/>
    </source>
</evidence>
<evidence type="ECO:0000313" key="4">
    <source>
        <dbReference type="Proteomes" id="UP000035065"/>
    </source>
</evidence>
<dbReference type="Pfam" id="PF04213">
    <property type="entry name" value="HtaA"/>
    <property type="match status" value="1"/>
</dbReference>